<sequence length="368" mass="41207">MKLFLAFITKEFKHILRDTRTLIILFGMPIVQIILFGFALTNEVKDSRIGILDYSKDEASQHIIHELDASRYFDVEANFSNPQQIDQAFKEGKIRLAVVFPANFRHSLFQQNTASIQLIADASDPNTATTVVNYASSILKSYQDEVLGEQTLPYTIQPEIRMLYNPQLKGAYNFVPGVMAMILLLISAMMTSIAIVREKELGTMEVLLVSPVPPILVIVTKAIPYVLLSFINVSTILILSVNLLDVPIQGSLLLLLGESMLFIFAALALGLFISTITNSQQVAMLASLMVLLLPTLIFSGFMFPIENMPKPMQFISNLIPSKWYFFIVRDVMIKGLGFKSVLKESLILVAMTIGFVLIALKNYKTRLE</sequence>
<feature type="domain" description="ABC transmembrane type-2" evidence="9">
    <location>
        <begin position="136"/>
        <end position="366"/>
    </location>
</feature>
<evidence type="ECO:0000256" key="8">
    <source>
        <dbReference type="RuleBase" id="RU361157"/>
    </source>
</evidence>
<reference evidence="10 11" key="1">
    <citation type="submission" date="2023-05" db="EMBL/GenBank/DDBJ databases">
        <title>Novel species of genus Flectobacillus isolated from stream in China.</title>
        <authorList>
            <person name="Lu H."/>
        </authorList>
    </citation>
    <scope>NUCLEOTIDE SEQUENCE [LARGE SCALE GENOMIC DNA]</scope>
    <source>
        <strain evidence="10 11">DC10W</strain>
    </source>
</reference>
<evidence type="ECO:0000259" key="9">
    <source>
        <dbReference type="PROSITE" id="PS51012"/>
    </source>
</evidence>
<protein>
    <recommendedName>
        <fullName evidence="8">Transport permease protein</fullName>
    </recommendedName>
</protein>
<feature type="transmembrane region" description="Helical" evidence="8">
    <location>
        <begin position="341"/>
        <end position="360"/>
    </location>
</feature>
<dbReference type="EMBL" id="JASHID010000002">
    <property type="protein sequence ID" value="MDI9863221.1"/>
    <property type="molecule type" value="Genomic_DNA"/>
</dbReference>
<feature type="transmembrane region" description="Helical" evidence="8">
    <location>
        <begin position="282"/>
        <end position="303"/>
    </location>
</feature>
<keyword evidence="3 8" id="KW-0813">Transport</keyword>
<feature type="transmembrane region" description="Helical" evidence="8">
    <location>
        <begin position="215"/>
        <end position="240"/>
    </location>
</feature>
<accession>A0ABT6YI03</accession>
<feature type="transmembrane region" description="Helical" evidence="8">
    <location>
        <begin position="20"/>
        <end position="40"/>
    </location>
</feature>
<dbReference type="PANTHER" id="PTHR30294">
    <property type="entry name" value="MEMBRANE COMPONENT OF ABC TRANSPORTER YHHJ-RELATED"/>
    <property type="match status" value="1"/>
</dbReference>
<dbReference type="PRINTS" id="PR00164">
    <property type="entry name" value="ABC2TRNSPORT"/>
</dbReference>
<proteinExistence type="inferred from homology"/>
<dbReference type="InterPro" id="IPR013525">
    <property type="entry name" value="ABC2_TM"/>
</dbReference>
<dbReference type="Pfam" id="PF12698">
    <property type="entry name" value="ABC2_membrane_3"/>
    <property type="match status" value="1"/>
</dbReference>
<evidence type="ECO:0000256" key="4">
    <source>
        <dbReference type="ARBA" id="ARBA00022475"/>
    </source>
</evidence>
<dbReference type="Gene3D" id="3.40.1710.10">
    <property type="entry name" value="abc type-2 transporter like domain"/>
    <property type="match status" value="1"/>
</dbReference>
<dbReference type="InterPro" id="IPR000412">
    <property type="entry name" value="ABC_2_transport"/>
</dbReference>
<evidence type="ECO:0000256" key="1">
    <source>
        <dbReference type="ARBA" id="ARBA00004651"/>
    </source>
</evidence>
<evidence type="ECO:0000256" key="5">
    <source>
        <dbReference type="ARBA" id="ARBA00022692"/>
    </source>
</evidence>
<evidence type="ECO:0000313" key="11">
    <source>
        <dbReference type="Proteomes" id="UP001236569"/>
    </source>
</evidence>
<evidence type="ECO:0000256" key="6">
    <source>
        <dbReference type="ARBA" id="ARBA00022989"/>
    </source>
</evidence>
<dbReference type="Proteomes" id="UP001236569">
    <property type="component" value="Unassembled WGS sequence"/>
</dbReference>
<feature type="transmembrane region" description="Helical" evidence="8">
    <location>
        <begin position="252"/>
        <end position="276"/>
    </location>
</feature>
<keyword evidence="7 8" id="KW-0472">Membrane</keyword>
<comment type="similarity">
    <text evidence="2 8">Belongs to the ABC-2 integral membrane protein family.</text>
</comment>
<comment type="caution">
    <text evidence="10">The sequence shown here is derived from an EMBL/GenBank/DDBJ whole genome shotgun (WGS) entry which is preliminary data.</text>
</comment>
<name>A0ABT6YI03_9BACT</name>
<feature type="transmembrane region" description="Helical" evidence="8">
    <location>
        <begin position="171"/>
        <end position="195"/>
    </location>
</feature>
<comment type="subcellular location">
    <subcellularLocation>
        <location evidence="1 8">Cell membrane</location>
        <topology evidence="1 8">Multi-pass membrane protein</topology>
    </subcellularLocation>
</comment>
<evidence type="ECO:0000256" key="3">
    <source>
        <dbReference type="ARBA" id="ARBA00022448"/>
    </source>
</evidence>
<keyword evidence="4 8" id="KW-1003">Cell membrane</keyword>
<dbReference type="PANTHER" id="PTHR30294:SF29">
    <property type="entry name" value="MULTIDRUG ABC TRANSPORTER PERMEASE YBHS-RELATED"/>
    <property type="match status" value="1"/>
</dbReference>
<evidence type="ECO:0000313" key="10">
    <source>
        <dbReference type="EMBL" id="MDI9863221.1"/>
    </source>
</evidence>
<dbReference type="InterPro" id="IPR051449">
    <property type="entry name" value="ABC-2_transporter_component"/>
</dbReference>
<gene>
    <name evidence="10" type="ORF">QM480_02725</name>
</gene>
<keyword evidence="5 8" id="KW-0812">Transmembrane</keyword>
<keyword evidence="11" id="KW-1185">Reference proteome</keyword>
<evidence type="ECO:0000256" key="2">
    <source>
        <dbReference type="ARBA" id="ARBA00007783"/>
    </source>
</evidence>
<evidence type="ECO:0000256" key="7">
    <source>
        <dbReference type="ARBA" id="ARBA00023136"/>
    </source>
</evidence>
<keyword evidence="6 8" id="KW-1133">Transmembrane helix</keyword>
<dbReference type="InterPro" id="IPR047817">
    <property type="entry name" value="ABC2_TM_bact-type"/>
</dbReference>
<dbReference type="PROSITE" id="PS51012">
    <property type="entry name" value="ABC_TM2"/>
    <property type="match status" value="1"/>
</dbReference>
<organism evidence="10 11">
    <name type="scientific">Flectobacillus longus</name>
    <dbReference type="NCBI Taxonomy" id="2984207"/>
    <lineage>
        <taxon>Bacteria</taxon>
        <taxon>Pseudomonadati</taxon>
        <taxon>Bacteroidota</taxon>
        <taxon>Cytophagia</taxon>
        <taxon>Cytophagales</taxon>
        <taxon>Flectobacillaceae</taxon>
        <taxon>Flectobacillus</taxon>
    </lineage>
</organism>
<dbReference type="RefSeq" id="WP_283368535.1">
    <property type="nucleotide sequence ID" value="NZ_JASHID010000002.1"/>
</dbReference>